<evidence type="ECO:0000256" key="1">
    <source>
        <dbReference type="SAM" id="MobiDB-lite"/>
    </source>
</evidence>
<evidence type="ECO:0008006" key="4">
    <source>
        <dbReference type="Google" id="ProtNLM"/>
    </source>
</evidence>
<organism evidence="2 3">
    <name type="scientific">Mycolicibacterium arenosum</name>
    <dbReference type="NCBI Taxonomy" id="2952157"/>
    <lineage>
        <taxon>Bacteria</taxon>
        <taxon>Bacillati</taxon>
        <taxon>Actinomycetota</taxon>
        <taxon>Actinomycetes</taxon>
        <taxon>Mycobacteriales</taxon>
        <taxon>Mycobacteriaceae</taxon>
        <taxon>Mycolicibacterium</taxon>
    </lineage>
</organism>
<proteinExistence type="predicted"/>
<dbReference type="Proteomes" id="UP001651690">
    <property type="component" value="Unassembled WGS sequence"/>
</dbReference>
<feature type="compositionally biased region" description="Gly residues" evidence="1">
    <location>
        <begin position="460"/>
        <end position="472"/>
    </location>
</feature>
<dbReference type="RefSeq" id="WP_255064523.1">
    <property type="nucleotide sequence ID" value="NZ_JANDBD010000017.1"/>
</dbReference>
<feature type="compositionally biased region" description="Polar residues" evidence="1">
    <location>
        <begin position="287"/>
        <end position="299"/>
    </location>
</feature>
<sequence>MASSTNTASTTAVASTAGGAAKTASDIASAVEGVGQRLYADAVRVAKSAGSGTARTAASEAGDGPFARAIKAGRRYSDGLYQHLRDWQDFHDGVHRELGTALDRSSGYENQFNDTLTGEAGDAVQSDLRANSRLWGAHQDKHESASQAAHTAAWKVSNAQGEIDDLAEAGEREFNDAVCRKDPVAALDVYTRYSTEADNVVAKYHPEVVGLVQNAGFDIPLSPALGEPGGTGEGENGQTRNSQRNPKGPATEGDATNAGADRNTRPSGTPDGTAPGANPGAGTPLGQDSTRNPWSENNLPPTAAAATATADAARNPAPSALPSRIPQMPSGGSGGSGSSGGGSGMGSSMSSGLGSATKPPSSLGSLSGANAGTSPASALSSGSPAQAAPSPMANAGSNFQSGLASGMGASGGMSPVTPQHVEPLQPMATQQPMVTSSAPVSPAGIAPSGWTPTPDAAAAGHGGGSASAGATGGTMMPPTAMGAAQPLAPYTPAGSGAGGAGGGASTSAAAGGSSGAQPGAPAQSAASAGAAPPMLAGNPGSSAAMSALAGTSRDVNPDVVLAQRVLAELVAGSDASTTLATWAVSVLRSSFGPQIFVAGNMGGGWYLPESVYLPAAAKLAVCDPALPVGWAATWMGSQKPSRILIDHFDRLRESVNGVSGPVFSALVTTDRAGTPSDFSGDYVAMEHVEARALCPEPPALDAAHQHRLTTIHQALAERVDGLAGHANAALTAATILTNVVYTGMKAHSGDLGFGQPLVAEEDERILGLQNRGLATDEAWAEYDAAVQIRGGGAALWPEQFQGVQDNDDSETAKHAMRLYEHYYRTSRFIELVNCWRRRPPPLAEIAYCAITAGFGAAVVQTLNDIEVRAGGPRA</sequence>
<feature type="compositionally biased region" description="Gly residues" evidence="1">
    <location>
        <begin position="331"/>
        <end position="345"/>
    </location>
</feature>
<keyword evidence="3" id="KW-1185">Reference proteome</keyword>
<feature type="compositionally biased region" description="Polar residues" evidence="1">
    <location>
        <begin position="427"/>
        <end position="439"/>
    </location>
</feature>
<reference evidence="2 3" key="1">
    <citation type="submission" date="2022-06" db="EMBL/GenBank/DDBJ databases">
        <title>Mycolicibacterium sp. CAU 1645 isolated from seawater.</title>
        <authorList>
            <person name="Kim W."/>
        </authorList>
    </citation>
    <scope>NUCLEOTIDE SEQUENCE [LARGE SCALE GENOMIC DNA]</scope>
    <source>
        <strain evidence="2 3">CAU 1645</strain>
    </source>
</reference>
<feature type="compositionally biased region" description="Gly residues" evidence="1">
    <location>
        <begin position="495"/>
        <end position="504"/>
    </location>
</feature>
<feature type="compositionally biased region" description="Low complexity" evidence="1">
    <location>
        <begin position="300"/>
        <end position="320"/>
    </location>
</feature>
<feature type="compositionally biased region" description="Low complexity" evidence="1">
    <location>
        <begin position="346"/>
        <end position="407"/>
    </location>
</feature>
<protein>
    <recommendedName>
        <fullName evidence="4">Methyl-accepting chemotaxis protein</fullName>
    </recommendedName>
</protein>
<dbReference type="EMBL" id="JANDBD010000017">
    <property type="protein sequence ID" value="MCP9276482.1"/>
    <property type="molecule type" value="Genomic_DNA"/>
</dbReference>
<evidence type="ECO:0000313" key="3">
    <source>
        <dbReference type="Proteomes" id="UP001651690"/>
    </source>
</evidence>
<feature type="compositionally biased region" description="Low complexity" evidence="1">
    <location>
        <begin position="268"/>
        <end position="286"/>
    </location>
</feature>
<name>A0ABT1MDK5_9MYCO</name>
<feature type="region of interest" description="Disordered" evidence="1">
    <location>
        <begin position="1"/>
        <end position="22"/>
    </location>
</feature>
<feature type="compositionally biased region" description="Low complexity" evidence="1">
    <location>
        <begin position="505"/>
        <end position="533"/>
    </location>
</feature>
<gene>
    <name evidence="2" type="ORF">NM203_30270</name>
</gene>
<feature type="region of interest" description="Disordered" evidence="1">
    <location>
        <begin position="494"/>
        <end position="534"/>
    </location>
</feature>
<comment type="caution">
    <text evidence="2">The sequence shown here is derived from an EMBL/GenBank/DDBJ whole genome shotgun (WGS) entry which is preliminary data.</text>
</comment>
<evidence type="ECO:0000313" key="2">
    <source>
        <dbReference type="EMBL" id="MCP9276482.1"/>
    </source>
</evidence>
<accession>A0ABT1MDK5</accession>
<feature type="region of interest" description="Disordered" evidence="1">
    <location>
        <begin position="222"/>
        <end position="480"/>
    </location>
</feature>